<dbReference type="GO" id="GO:0016705">
    <property type="term" value="F:oxidoreductase activity, acting on paired donors, with incorporation or reduction of molecular oxygen"/>
    <property type="evidence" value="ECO:0007669"/>
    <property type="project" value="InterPro"/>
</dbReference>
<dbReference type="Gene3D" id="1.10.630.10">
    <property type="entry name" value="Cytochrome P450"/>
    <property type="match status" value="1"/>
</dbReference>
<accession>A0A1G9DQ23</accession>
<dbReference type="PROSITE" id="PS00086">
    <property type="entry name" value="CYTOCHROME_P450"/>
    <property type="match status" value="1"/>
</dbReference>
<organism evidence="3 4">
    <name type="scientific">Glycomyces sambucus</name>
    <dbReference type="NCBI Taxonomy" id="380244"/>
    <lineage>
        <taxon>Bacteria</taxon>
        <taxon>Bacillati</taxon>
        <taxon>Actinomycetota</taxon>
        <taxon>Actinomycetes</taxon>
        <taxon>Glycomycetales</taxon>
        <taxon>Glycomycetaceae</taxon>
        <taxon>Glycomyces</taxon>
    </lineage>
</organism>
<dbReference type="InterPro" id="IPR036396">
    <property type="entry name" value="Cyt_P450_sf"/>
</dbReference>
<dbReference type="GO" id="GO:0020037">
    <property type="term" value="F:heme binding"/>
    <property type="evidence" value="ECO:0007669"/>
    <property type="project" value="InterPro"/>
</dbReference>
<dbReference type="InterPro" id="IPR002397">
    <property type="entry name" value="Cyt_P450_B"/>
</dbReference>
<dbReference type="Proteomes" id="UP000198662">
    <property type="component" value="Unassembled WGS sequence"/>
</dbReference>
<keyword evidence="2" id="KW-0349">Heme</keyword>
<evidence type="ECO:0000256" key="1">
    <source>
        <dbReference type="ARBA" id="ARBA00010617"/>
    </source>
</evidence>
<dbReference type="InterPro" id="IPR017972">
    <property type="entry name" value="Cyt_P450_CS"/>
</dbReference>
<dbReference type="EMBL" id="FNGF01000001">
    <property type="protein sequence ID" value="SDK65971.1"/>
    <property type="molecule type" value="Genomic_DNA"/>
</dbReference>
<evidence type="ECO:0000313" key="4">
    <source>
        <dbReference type="Proteomes" id="UP000198662"/>
    </source>
</evidence>
<dbReference type="AlphaFoldDB" id="A0A1G9DQ23"/>
<sequence length="379" mass="40778">MLFELWKHPRPEAPVFRRDGQVVVASHRLAREVLADRERFSAANALDAVVPIPAGPLRELAAHRFRLPATLANNDTATHGPIRERFGEVFAPARVEALRPWLTGLARRTAAGVAFRLRAGEAVDLDAAVSSEIPLAALARLMELDVLMDDTAATAEVKRFSRAALELFWGDPTPERQRELAGTTGPFHALLRGWAAESTGATRALFEAYGEDAATAALFFLLVAGQETTSQFLTLLLHRLVVEPGLLGSAPTAIVEEGLRLLPPITSWRRVALRDTELDGVPVGAGDSVLVWLAAAGADEGVAECPAGMIPGQRGSRRHLAFGAGAHRCLGSQLSRLEAEVVVAELAPLLPRCEVVAAPVSDPNLSFRMPSPLVVRLRR</sequence>
<evidence type="ECO:0000256" key="2">
    <source>
        <dbReference type="RuleBase" id="RU000461"/>
    </source>
</evidence>
<dbReference type="STRING" id="380244.SAMN05216298_1031"/>
<dbReference type="RefSeq" id="WP_218126220.1">
    <property type="nucleotide sequence ID" value="NZ_FNGF01000001.1"/>
</dbReference>
<keyword evidence="2" id="KW-0560">Oxidoreductase</keyword>
<dbReference type="InterPro" id="IPR001128">
    <property type="entry name" value="Cyt_P450"/>
</dbReference>
<comment type="similarity">
    <text evidence="1 2">Belongs to the cytochrome P450 family.</text>
</comment>
<reference evidence="4" key="1">
    <citation type="submission" date="2016-10" db="EMBL/GenBank/DDBJ databases">
        <authorList>
            <person name="Varghese N."/>
            <person name="Submissions S."/>
        </authorList>
    </citation>
    <scope>NUCLEOTIDE SEQUENCE [LARGE SCALE GENOMIC DNA]</scope>
    <source>
        <strain evidence="4">CGMCC 4.3147</strain>
    </source>
</reference>
<dbReference type="PRINTS" id="PR00385">
    <property type="entry name" value="P450"/>
</dbReference>
<protein>
    <submittedName>
        <fullName evidence="3">Cytochrome P450</fullName>
    </submittedName>
</protein>
<dbReference type="SUPFAM" id="SSF48264">
    <property type="entry name" value="Cytochrome P450"/>
    <property type="match status" value="1"/>
</dbReference>
<dbReference type="PANTHER" id="PTHR46696:SF1">
    <property type="entry name" value="CYTOCHROME P450 YJIB-RELATED"/>
    <property type="match status" value="1"/>
</dbReference>
<name>A0A1G9DQ23_9ACTN</name>
<keyword evidence="2" id="KW-0479">Metal-binding</keyword>
<proteinExistence type="inferred from homology"/>
<dbReference type="PRINTS" id="PR00359">
    <property type="entry name" value="BP450"/>
</dbReference>
<dbReference type="GO" id="GO:0005506">
    <property type="term" value="F:iron ion binding"/>
    <property type="evidence" value="ECO:0007669"/>
    <property type="project" value="InterPro"/>
</dbReference>
<dbReference type="GO" id="GO:0004497">
    <property type="term" value="F:monooxygenase activity"/>
    <property type="evidence" value="ECO:0007669"/>
    <property type="project" value="UniProtKB-KW"/>
</dbReference>
<keyword evidence="2" id="KW-0408">Iron</keyword>
<evidence type="ECO:0000313" key="3">
    <source>
        <dbReference type="EMBL" id="SDK65971.1"/>
    </source>
</evidence>
<dbReference type="Pfam" id="PF00067">
    <property type="entry name" value="p450"/>
    <property type="match status" value="1"/>
</dbReference>
<keyword evidence="2" id="KW-0503">Monooxygenase</keyword>
<keyword evidence="4" id="KW-1185">Reference proteome</keyword>
<gene>
    <name evidence="3" type="ORF">SAMN05216298_1031</name>
</gene>
<dbReference type="PANTHER" id="PTHR46696">
    <property type="entry name" value="P450, PUTATIVE (EUROFUNG)-RELATED"/>
    <property type="match status" value="1"/>
</dbReference>